<evidence type="ECO:0000256" key="6">
    <source>
        <dbReference type="ARBA" id="ARBA00023136"/>
    </source>
</evidence>
<dbReference type="OrthoDB" id="163340at2759"/>
<evidence type="ECO:0000256" key="3">
    <source>
        <dbReference type="ARBA" id="ARBA00022475"/>
    </source>
</evidence>
<evidence type="ECO:0000256" key="1">
    <source>
        <dbReference type="ARBA" id="ARBA00004651"/>
    </source>
</evidence>
<evidence type="ECO:0000256" key="7">
    <source>
        <dbReference type="SAM" id="MobiDB-lite"/>
    </source>
</evidence>
<evidence type="ECO:0000256" key="5">
    <source>
        <dbReference type="ARBA" id="ARBA00022989"/>
    </source>
</evidence>
<feature type="transmembrane region" description="Helical" evidence="8">
    <location>
        <begin position="154"/>
        <end position="178"/>
    </location>
</feature>
<dbReference type="GeneID" id="17304337"/>
<reference evidence="10" key="3">
    <citation type="submission" date="2016-03" db="UniProtKB">
        <authorList>
            <consortium name="EnsemblProtists"/>
        </authorList>
    </citation>
    <scope>IDENTIFICATION</scope>
</reference>
<dbReference type="InterPro" id="IPR003841">
    <property type="entry name" value="Na/Pi_transpt"/>
</dbReference>
<keyword evidence="3" id="KW-1003">Cell membrane</keyword>
<keyword evidence="4 8" id="KW-0812">Transmembrane</keyword>
<feature type="transmembrane region" description="Helical" evidence="8">
    <location>
        <begin position="66"/>
        <end position="84"/>
    </location>
</feature>
<dbReference type="EnsemblProtists" id="EKX47528">
    <property type="protein sequence ID" value="EKX47528"/>
    <property type="gene ID" value="GUITHDRAFT_137312"/>
</dbReference>
<evidence type="ECO:0000256" key="4">
    <source>
        <dbReference type="ARBA" id="ARBA00022692"/>
    </source>
</evidence>
<dbReference type="Proteomes" id="UP000011087">
    <property type="component" value="Unassembled WGS sequence"/>
</dbReference>
<reference evidence="11" key="2">
    <citation type="submission" date="2012-11" db="EMBL/GenBank/DDBJ databases">
        <authorList>
            <person name="Kuo A."/>
            <person name="Curtis B.A."/>
            <person name="Tanifuji G."/>
            <person name="Burki F."/>
            <person name="Gruber A."/>
            <person name="Irimia M."/>
            <person name="Maruyama S."/>
            <person name="Arias M.C."/>
            <person name="Ball S.G."/>
            <person name="Gile G.H."/>
            <person name="Hirakawa Y."/>
            <person name="Hopkins J.F."/>
            <person name="Rensing S.A."/>
            <person name="Schmutz J."/>
            <person name="Symeonidi A."/>
            <person name="Elias M."/>
            <person name="Eveleigh R.J."/>
            <person name="Herman E.K."/>
            <person name="Klute M.J."/>
            <person name="Nakayama T."/>
            <person name="Obornik M."/>
            <person name="Reyes-Prieto A."/>
            <person name="Armbrust E.V."/>
            <person name="Aves S.J."/>
            <person name="Beiko R.G."/>
            <person name="Coutinho P."/>
            <person name="Dacks J.B."/>
            <person name="Durnford D.G."/>
            <person name="Fast N.M."/>
            <person name="Green B.R."/>
            <person name="Grisdale C."/>
            <person name="Hempe F."/>
            <person name="Henrissat B."/>
            <person name="Hoppner M.P."/>
            <person name="Ishida K.-I."/>
            <person name="Kim E."/>
            <person name="Koreny L."/>
            <person name="Kroth P.G."/>
            <person name="Liu Y."/>
            <person name="Malik S.-B."/>
            <person name="Maier U.G."/>
            <person name="McRose D."/>
            <person name="Mock T."/>
            <person name="Neilson J.A."/>
            <person name="Onodera N.T."/>
            <person name="Poole A.M."/>
            <person name="Pritham E.J."/>
            <person name="Richards T.A."/>
            <person name="Rocap G."/>
            <person name="Roy S.W."/>
            <person name="Sarai C."/>
            <person name="Schaack S."/>
            <person name="Shirato S."/>
            <person name="Slamovits C.H."/>
            <person name="Spencer D.F."/>
            <person name="Suzuki S."/>
            <person name="Worden A.Z."/>
            <person name="Zauner S."/>
            <person name="Barry K."/>
            <person name="Bell C."/>
            <person name="Bharti A.K."/>
            <person name="Crow J.A."/>
            <person name="Grimwood J."/>
            <person name="Kramer R."/>
            <person name="Lindquist E."/>
            <person name="Lucas S."/>
            <person name="Salamov A."/>
            <person name="McFadden G.I."/>
            <person name="Lane C.E."/>
            <person name="Keeling P.J."/>
            <person name="Gray M.W."/>
            <person name="Grigoriev I.V."/>
            <person name="Archibald J.M."/>
        </authorList>
    </citation>
    <scope>NUCLEOTIDE SEQUENCE</scope>
    <source>
        <strain evidence="11">CCMP2712</strain>
    </source>
</reference>
<dbReference type="GO" id="GO:0005436">
    <property type="term" value="F:sodium:phosphate symporter activity"/>
    <property type="evidence" value="ECO:0007669"/>
    <property type="project" value="InterPro"/>
</dbReference>
<dbReference type="HOGENOM" id="CLU_050150_0_0_1"/>
<evidence type="ECO:0000256" key="8">
    <source>
        <dbReference type="SAM" id="Phobius"/>
    </source>
</evidence>
<keyword evidence="5 8" id="KW-1133">Transmembrane helix</keyword>
<feature type="transmembrane region" description="Helical" evidence="8">
    <location>
        <begin position="190"/>
        <end position="211"/>
    </location>
</feature>
<dbReference type="PANTHER" id="PTHR10010:SF46">
    <property type="entry name" value="SODIUM-DEPENDENT PHOSPHATE TRANSPORT PROTEIN 2B"/>
    <property type="match status" value="1"/>
</dbReference>
<comment type="subcellular location">
    <subcellularLocation>
        <location evidence="1">Cell membrane</location>
        <topology evidence="1">Multi-pass membrane protein</topology>
    </subcellularLocation>
</comment>
<proteinExistence type="inferred from homology"/>
<evidence type="ECO:0000256" key="2">
    <source>
        <dbReference type="ARBA" id="ARBA00005808"/>
    </source>
</evidence>
<dbReference type="GO" id="GO:0005886">
    <property type="term" value="C:plasma membrane"/>
    <property type="evidence" value="ECO:0007669"/>
    <property type="project" value="UniProtKB-SubCell"/>
</dbReference>
<organism evidence="9">
    <name type="scientific">Guillardia theta (strain CCMP2712)</name>
    <name type="common">Cryptophyte</name>
    <dbReference type="NCBI Taxonomy" id="905079"/>
    <lineage>
        <taxon>Eukaryota</taxon>
        <taxon>Cryptophyceae</taxon>
        <taxon>Pyrenomonadales</taxon>
        <taxon>Geminigeraceae</taxon>
        <taxon>Guillardia</taxon>
    </lineage>
</organism>
<feature type="transmembrane region" description="Helical" evidence="8">
    <location>
        <begin position="28"/>
        <end position="54"/>
    </location>
</feature>
<sequence>MAKLSDGIRGACGSKLKDFLHALSINRFAGFLTGVFACMLTNSLSCIAVILVSFVSADLIEMERCFGILLGACVGSTFISYLVVFKVVDYGLFLIFWGYCITFFGHAIKTKQIGDAVFGLGLLFYSMEIMGNAFSFVKTHEGFLRLLSRMSNPWLGMLVSTLFTGLIQSSGATMSILLQLARQGMLKMDACTGLMLGANVGTCVTGLLAAIGKSRDALRLAVALFLFRLVSALFMLPFVHPFSRLVCYTCSISPHSSAPGDVTIFLASSHTIFNLVLSVFVLPFTDQWALLIRWLIPDNFRDVDGLTTVKLGKASNKKNLHVKRSKSLPTAPRPVASSPQTPPDV</sequence>
<feature type="region of interest" description="Disordered" evidence="7">
    <location>
        <begin position="322"/>
        <end position="345"/>
    </location>
</feature>
<name>L1JG81_GUITC</name>
<dbReference type="KEGG" id="gtt:GUITHDRAFT_137312"/>
<dbReference type="OMA" id="TTWHILE"/>
<dbReference type="GO" id="GO:0044341">
    <property type="term" value="P:sodium-dependent phosphate transport"/>
    <property type="evidence" value="ECO:0007669"/>
    <property type="project" value="InterPro"/>
</dbReference>
<dbReference type="EMBL" id="JH992989">
    <property type="protein sequence ID" value="EKX47528.1"/>
    <property type="molecule type" value="Genomic_DNA"/>
</dbReference>
<feature type="transmembrane region" description="Helical" evidence="8">
    <location>
        <begin position="90"/>
        <end position="108"/>
    </location>
</feature>
<dbReference type="NCBIfam" id="NF037997">
    <property type="entry name" value="Na_Pi_symport"/>
    <property type="match status" value="1"/>
</dbReference>
<accession>L1JG81</accession>
<dbReference type="Pfam" id="PF02690">
    <property type="entry name" value="Na_Pi_cotrans"/>
    <property type="match status" value="2"/>
</dbReference>
<dbReference type="RefSeq" id="XP_005834508.1">
    <property type="nucleotide sequence ID" value="XM_005834451.1"/>
</dbReference>
<dbReference type="STRING" id="905079.L1JG81"/>
<keyword evidence="6 8" id="KW-0472">Membrane</keyword>
<gene>
    <name evidence="9" type="ORF">GUITHDRAFT_137312</name>
</gene>
<reference evidence="9 11" key="1">
    <citation type="journal article" date="2012" name="Nature">
        <title>Algal genomes reveal evolutionary mosaicism and the fate of nucleomorphs.</title>
        <authorList>
            <consortium name="DOE Joint Genome Institute"/>
            <person name="Curtis B.A."/>
            <person name="Tanifuji G."/>
            <person name="Burki F."/>
            <person name="Gruber A."/>
            <person name="Irimia M."/>
            <person name="Maruyama S."/>
            <person name="Arias M.C."/>
            <person name="Ball S.G."/>
            <person name="Gile G.H."/>
            <person name="Hirakawa Y."/>
            <person name="Hopkins J.F."/>
            <person name="Kuo A."/>
            <person name="Rensing S.A."/>
            <person name="Schmutz J."/>
            <person name="Symeonidi A."/>
            <person name="Elias M."/>
            <person name="Eveleigh R.J."/>
            <person name="Herman E.K."/>
            <person name="Klute M.J."/>
            <person name="Nakayama T."/>
            <person name="Obornik M."/>
            <person name="Reyes-Prieto A."/>
            <person name="Armbrust E.V."/>
            <person name="Aves S.J."/>
            <person name="Beiko R.G."/>
            <person name="Coutinho P."/>
            <person name="Dacks J.B."/>
            <person name="Durnford D.G."/>
            <person name="Fast N.M."/>
            <person name="Green B.R."/>
            <person name="Grisdale C.J."/>
            <person name="Hempel F."/>
            <person name="Henrissat B."/>
            <person name="Hoppner M.P."/>
            <person name="Ishida K."/>
            <person name="Kim E."/>
            <person name="Koreny L."/>
            <person name="Kroth P.G."/>
            <person name="Liu Y."/>
            <person name="Malik S.B."/>
            <person name="Maier U.G."/>
            <person name="McRose D."/>
            <person name="Mock T."/>
            <person name="Neilson J.A."/>
            <person name="Onodera N.T."/>
            <person name="Poole A.M."/>
            <person name="Pritham E.J."/>
            <person name="Richards T.A."/>
            <person name="Rocap G."/>
            <person name="Roy S.W."/>
            <person name="Sarai C."/>
            <person name="Schaack S."/>
            <person name="Shirato S."/>
            <person name="Slamovits C.H."/>
            <person name="Spencer D.F."/>
            <person name="Suzuki S."/>
            <person name="Worden A.Z."/>
            <person name="Zauner S."/>
            <person name="Barry K."/>
            <person name="Bell C."/>
            <person name="Bharti A.K."/>
            <person name="Crow J.A."/>
            <person name="Grimwood J."/>
            <person name="Kramer R."/>
            <person name="Lindquist E."/>
            <person name="Lucas S."/>
            <person name="Salamov A."/>
            <person name="McFadden G.I."/>
            <person name="Lane C.E."/>
            <person name="Keeling P.J."/>
            <person name="Gray M.W."/>
            <person name="Grigoriev I.V."/>
            <person name="Archibald J.M."/>
        </authorList>
    </citation>
    <scope>NUCLEOTIDE SEQUENCE</scope>
    <source>
        <strain evidence="9 11">CCMP2712</strain>
    </source>
</reference>
<evidence type="ECO:0000313" key="10">
    <source>
        <dbReference type="EnsemblProtists" id="EKX47528"/>
    </source>
</evidence>
<protein>
    <submittedName>
        <fullName evidence="9 10">Uncharacterized protein</fullName>
    </submittedName>
</protein>
<evidence type="ECO:0000313" key="11">
    <source>
        <dbReference type="Proteomes" id="UP000011087"/>
    </source>
</evidence>
<feature type="transmembrane region" description="Helical" evidence="8">
    <location>
        <begin position="115"/>
        <end position="134"/>
    </location>
</feature>
<dbReference type="AlphaFoldDB" id="L1JG81"/>
<comment type="similarity">
    <text evidence="2">Belongs to the SLC34A transporter family.</text>
</comment>
<dbReference type="PANTHER" id="PTHR10010">
    <property type="entry name" value="SOLUTE CARRIER FAMILY 34 SODIUM PHOSPHATE , MEMBER 2-RELATED"/>
    <property type="match status" value="1"/>
</dbReference>
<evidence type="ECO:0000313" key="9">
    <source>
        <dbReference type="EMBL" id="EKX47528.1"/>
    </source>
</evidence>
<feature type="transmembrane region" description="Helical" evidence="8">
    <location>
        <begin position="217"/>
        <end position="236"/>
    </location>
</feature>
<keyword evidence="11" id="KW-1185">Reference proteome</keyword>
<dbReference type="PaxDb" id="55529-EKX47528"/>